<feature type="coiled-coil region" evidence="1">
    <location>
        <begin position="249"/>
        <end position="283"/>
    </location>
</feature>
<keyword evidence="1" id="KW-0175">Coiled coil</keyword>
<evidence type="ECO:0000259" key="3">
    <source>
        <dbReference type="SMART" id="SM00338"/>
    </source>
</evidence>
<evidence type="ECO:0000313" key="4">
    <source>
        <dbReference type="EMBL" id="MED6219052.1"/>
    </source>
</evidence>
<reference evidence="4 5" key="1">
    <citation type="journal article" date="2023" name="Plants (Basel)">
        <title>Bridging the Gap: Combining Genomics and Transcriptomics Approaches to Understand Stylosanthes scabra, an Orphan Legume from the Brazilian Caatinga.</title>
        <authorList>
            <person name="Ferreira-Neto J.R.C."/>
            <person name="da Silva M.D."/>
            <person name="Binneck E."/>
            <person name="de Melo N.F."/>
            <person name="da Silva R.H."/>
            <person name="de Melo A.L.T.M."/>
            <person name="Pandolfi V."/>
            <person name="Bustamante F.O."/>
            <person name="Brasileiro-Vidal A.C."/>
            <person name="Benko-Iseppon A.M."/>
        </authorList>
    </citation>
    <scope>NUCLEOTIDE SEQUENCE [LARGE SCALE GENOMIC DNA]</scope>
    <source>
        <tissue evidence="4">Leaves</tissue>
    </source>
</reference>
<sequence length="379" mass="42463">MANSKGSSNFRNFMYPGKHALLPPKSPFPSVSQPYADYVPNPVVGSKTVQKPREGNVHHLRTSSESFVIEEQPSWLDDLLNEPETPVRRGGHRRSSSDSFAYVDTLNMSNINHGDQDEYKYKNLLSFPSWSSQDFDLNKNVRHIPMHAAKNSAKQKIRSWDSFSNIVNQPAGVLSGKDNGAFLGTGSPCPPPHEAEGLPSTANENHDAAEPGIQDAKSSSEKKDTSHVKPSASETDTKRAKQQFAQRSRVRKLQYIAELERNVQSLQAEGSEISAELEFLNQQNLILSMENKALKHRLESTAQEQLIKYLEQEVLEREIGRLRALYQQQQQLSHHPQQQPSASHRRTNSRDLESQFANLSLKHKDSGSGHDPATGALRI</sequence>
<proteinExistence type="predicted"/>
<feature type="region of interest" description="Disordered" evidence="2">
    <location>
        <begin position="328"/>
        <end position="379"/>
    </location>
</feature>
<evidence type="ECO:0000313" key="5">
    <source>
        <dbReference type="Proteomes" id="UP001341840"/>
    </source>
</evidence>
<dbReference type="CDD" id="cd14703">
    <property type="entry name" value="bZIP_plant_RF2"/>
    <property type="match status" value="1"/>
</dbReference>
<dbReference type="PANTHER" id="PTHR46835:SF3">
    <property type="entry name" value="BASIC-LEUCINE ZIPPER (BZIP) TRANSCRIPTION FACTOR FAMILY PROTEIN"/>
    <property type="match status" value="1"/>
</dbReference>
<accession>A0ABU6ZAU7</accession>
<dbReference type="EMBL" id="JASCZI010272002">
    <property type="protein sequence ID" value="MED6219052.1"/>
    <property type="molecule type" value="Genomic_DNA"/>
</dbReference>
<keyword evidence="5" id="KW-1185">Reference proteome</keyword>
<evidence type="ECO:0000256" key="2">
    <source>
        <dbReference type="SAM" id="MobiDB-lite"/>
    </source>
</evidence>
<dbReference type="SMART" id="SM00338">
    <property type="entry name" value="BRLZ"/>
    <property type="match status" value="1"/>
</dbReference>
<evidence type="ECO:0000256" key="1">
    <source>
        <dbReference type="SAM" id="Coils"/>
    </source>
</evidence>
<dbReference type="Proteomes" id="UP001341840">
    <property type="component" value="Unassembled WGS sequence"/>
</dbReference>
<dbReference type="InterPro" id="IPR044759">
    <property type="entry name" value="bZIP_RF2"/>
</dbReference>
<feature type="region of interest" description="Disordered" evidence="2">
    <location>
        <begin position="178"/>
        <end position="246"/>
    </location>
</feature>
<organism evidence="4 5">
    <name type="scientific">Stylosanthes scabra</name>
    <dbReference type="NCBI Taxonomy" id="79078"/>
    <lineage>
        <taxon>Eukaryota</taxon>
        <taxon>Viridiplantae</taxon>
        <taxon>Streptophyta</taxon>
        <taxon>Embryophyta</taxon>
        <taxon>Tracheophyta</taxon>
        <taxon>Spermatophyta</taxon>
        <taxon>Magnoliopsida</taxon>
        <taxon>eudicotyledons</taxon>
        <taxon>Gunneridae</taxon>
        <taxon>Pentapetalae</taxon>
        <taxon>rosids</taxon>
        <taxon>fabids</taxon>
        <taxon>Fabales</taxon>
        <taxon>Fabaceae</taxon>
        <taxon>Papilionoideae</taxon>
        <taxon>50 kb inversion clade</taxon>
        <taxon>dalbergioids sensu lato</taxon>
        <taxon>Dalbergieae</taxon>
        <taxon>Pterocarpus clade</taxon>
        <taxon>Stylosanthes</taxon>
    </lineage>
</organism>
<dbReference type="PANTHER" id="PTHR46835">
    <property type="entry name" value="BASIC-LEUCINE ZIPPER (BZIP) TRANSCRIPTION FACTOR FAMILY PROTEIN-RELATED"/>
    <property type="match status" value="1"/>
</dbReference>
<protein>
    <recommendedName>
        <fullName evidence="3">BZIP domain-containing protein</fullName>
    </recommendedName>
</protein>
<name>A0ABU6ZAU7_9FABA</name>
<dbReference type="SUPFAM" id="SSF57959">
    <property type="entry name" value="Leucine zipper domain"/>
    <property type="match status" value="1"/>
</dbReference>
<dbReference type="Gene3D" id="1.20.5.170">
    <property type="match status" value="1"/>
</dbReference>
<dbReference type="InterPro" id="IPR044797">
    <property type="entry name" value="At4g06598-like"/>
</dbReference>
<gene>
    <name evidence="4" type="ORF">PIB30_032306</name>
</gene>
<feature type="compositionally biased region" description="Low complexity" evidence="2">
    <location>
        <begin position="328"/>
        <end position="342"/>
    </location>
</feature>
<feature type="domain" description="BZIP" evidence="3">
    <location>
        <begin position="234"/>
        <end position="293"/>
    </location>
</feature>
<dbReference type="InterPro" id="IPR004827">
    <property type="entry name" value="bZIP"/>
</dbReference>
<feature type="compositionally biased region" description="Basic and acidic residues" evidence="2">
    <location>
        <begin position="218"/>
        <end position="227"/>
    </location>
</feature>
<comment type="caution">
    <text evidence="4">The sequence shown here is derived from an EMBL/GenBank/DDBJ whole genome shotgun (WGS) entry which is preliminary data.</text>
</comment>
<dbReference type="InterPro" id="IPR046347">
    <property type="entry name" value="bZIP_sf"/>
</dbReference>